<proteinExistence type="predicted"/>
<accession>A0A058ZMU5</accession>
<name>A0A058ZMU5_9RHOB</name>
<evidence type="ECO:0000313" key="2">
    <source>
        <dbReference type="Proteomes" id="UP000024836"/>
    </source>
</evidence>
<keyword evidence="2" id="KW-1185">Reference proteome</keyword>
<evidence type="ECO:0000313" key="1">
    <source>
        <dbReference type="EMBL" id="KCV82121.1"/>
    </source>
</evidence>
<reference evidence="1 2" key="1">
    <citation type="submission" date="2013-04" db="EMBL/GenBank/DDBJ databases">
        <title>Shimia sp. 22II-S11-Z10 Genome Sequencing.</title>
        <authorList>
            <person name="Lai Q."/>
            <person name="Li G."/>
            <person name="Shao Z."/>
        </authorList>
    </citation>
    <scope>NUCLEOTIDE SEQUENCE [LARGE SCALE GENOMIC DNA]</scope>
    <source>
        <strain evidence="2">22II-S11-Z10</strain>
    </source>
</reference>
<organism evidence="1 2">
    <name type="scientific">Actibacterium atlanticum</name>
    <dbReference type="NCBI Taxonomy" id="1461693"/>
    <lineage>
        <taxon>Bacteria</taxon>
        <taxon>Pseudomonadati</taxon>
        <taxon>Pseudomonadota</taxon>
        <taxon>Alphaproteobacteria</taxon>
        <taxon>Rhodobacterales</taxon>
        <taxon>Roseobacteraceae</taxon>
        <taxon>Actibacterium</taxon>
    </lineage>
</organism>
<dbReference type="Proteomes" id="UP000024836">
    <property type="component" value="Unassembled WGS sequence"/>
</dbReference>
<comment type="caution">
    <text evidence="1">The sequence shown here is derived from an EMBL/GenBank/DDBJ whole genome shotgun (WGS) entry which is preliminary data.</text>
</comment>
<dbReference type="RefSeq" id="WP_155886740.1">
    <property type="nucleotide sequence ID" value="NZ_AQQY01000005.1"/>
</dbReference>
<dbReference type="AlphaFoldDB" id="A0A058ZMU5"/>
<dbReference type="EMBL" id="AQQY01000005">
    <property type="protein sequence ID" value="KCV82121.1"/>
    <property type="molecule type" value="Genomic_DNA"/>
</dbReference>
<gene>
    <name evidence="1" type="ORF">ATO10_09758</name>
</gene>
<dbReference type="STRING" id="1461693.ATO10_09758"/>
<protein>
    <submittedName>
        <fullName evidence="1">Uncharacterized protein</fullName>
    </submittedName>
</protein>
<sequence length="90" mass="9973">MPLKLLTDCSGYGSRSEWMFAFIGGVLGGMDTIPDEMEDMVASCLLNPRWPISDYAYVDSAGKPRRDPEGEIERQIGKWLAKNGFKAVEG</sequence>